<sequence length="134" mass="15270">MDDYLADDERIGRLICVAIDPAGKPLTSVPNKSRVCTSPRRLWKAGIITQCTIVRGRKVYFVHKGDFADWETAHEVLERNDRKGIENPHFSDYLDIIKLEKLGLVKYLDEEEWPGYSSQEMGTTRHTEGACAIC</sequence>
<organism evidence="1 2">
    <name type="scientific">Micromonas commoda (strain RCC299 / NOUM17 / CCMP2709)</name>
    <name type="common">Picoplanktonic green alga</name>
    <dbReference type="NCBI Taxonomy" id="296587"/>
    <lineage>
        <taxon>Eukaryota</taxon>
        <taxon>Viridiplantae</taxon>
        <taxon>Chlorophyta</taxon>
        <taxon>Mamiellophyceae</taxon>
        <taxon>Mamiellales</taxon>
        <taxon>Mamiellaceae</taxon>
        <taxon>Micromonas</taxon>
    </lineage>
</organism>
<gene>
    <name evidence="1" type="ORF">MICPUN_63066</name>
</gene>
<proteinExistence type="predicted"/>
<dbReference type="Proteomes" id="UP000002009">
    <property type="component" value="Chromosome 12"/>
</dbReference>
<dbReference type="GeneID" id="8247944"/>
<evidence type="ECO:0000313" key="2">
    <source>
        <dbReference type="Proteomes" id="UP000002009"/>
    </source>
</evidence>
<accession>C1FJ97</accession>
<name>C1FJ97_MICCC</name>
<dbReference type="KEGG" id="mis:MICPUN_63066"/>
<dbReference type="EMBL" id="CP001577">
    <property type="protein sequence ID" value="ACO70316.1"/>
    <property type="molecule type" value="Genomic_DNA"/>
</dbReference>
<dbReference type="InParanoid" id="C1FJ97"/>
<dbReference type="RefSeq" id="XP_002509058.1">
    <property type="nucleotide sequence ID" value="XM_002509012.1"/>
</dbReference>
<protein>
    <submittedName>
        <fullName evidence="1">Uncharacterized protein</fullName>
    </submittedName>
</protein>
<keyword evidence="2" id="KW-1185">Reference proteome</keyword>
<reference evidence="1 2" key="1">
    <citation type="journal article" date="2009" name="Science">
        <title>Green evolution and dynamic adaptations revealed by genomes of the marine picoeukaryotes Micromonas.</title>
        <authorList>
            <person name="Worden A.Z."/>
            <person name="Lee J.H."/>
            <person name="Mock T."/>
            <person name="Rouze P."/>
            <person name="Simmons M.P."/>
            <person name="Aerts A.L."/>
            <person name="Allen A.E."/>
            <person name="Cuvelier M.L."/>
            <person name="Derelle E."/>
            <person name="Everett M.V."/>
            <person name="Foulon E."/>
            <person name="Grimwood J."/>
            <person name="Gundlach H."/>
            <person name="Henrissat B."/>
            <person name="Napoli C."/>
            <person name="McDonald S.M."/>
            <person name="Parker M.S."/>
            <person name="Rombauts S."/>
            <person name="Salamov A."/>
            <person name="Von Dassow P."/>
            <person name="Badger J.H."/>
            <person name="Coutinho P.M."/>
            <person name="Demir E."/>
            <person name="Dubchak I."/>
            <person name="Gentemann C."/>
            <person name="Eikrem W."/>
            <person name="Gready J.E."/>
            <person name="John U."/>
            <person name="Lanier W."/>
            <person name="Lindquist E.A."/>
            <person name="Lucas S."/>
            <person name="Mayer K.F."/>
            <person name="Moreau H."/>
            <person name="Not F."/>
            <person name="Otillar R."/>
            <person name="Panaud O."/>
            <person name="Pangilinan J."/>
            <person name="Paulsen I."/>
            <person name="Piegu B."/>
            <person name="Poliakov A."/>
            <person name="Robbens S."/>
            <person name="Schmutz J."/>
            <person name="Toulza E."/>
            <person name="Wyss T."/>
            <person name="Zelensky A."/>
            <person name="Zhou K."/>
            <person name="Armbrust E.V."/>
            <person name="Bhattacharya D."/>
            <person name="Goodenough U.W."/>
            <person name="Van de Peer Y."/>
            <person name="Grigoriev I.V."/>
        </authorList>
    </citation>
    <scope>NUCLEOTIDE SEQUENCE [LARGE SCALE GENOMIC DNA]</scope>
    <source>
        <strain evidence="2">RCC299 / NOUM17</strain>
    </source>
</reference>
<evidence type="ECO:0000313" key="1">
    <source>
        <dbReference type="EMBL" id="ACO70316.1"/>
    </source>
</evidence>
<dbReference type="AlphaFoldDB" id="C1FJ97"/>